<keyword evidence="5" id="KW-1185">Reference proteome</keyword>
<organism evidence="3 4">
    <name type="scientific">Caballeronia grimmiae</name>
    <dbReference type="NCBI Taxonomy" id="1071679"/>
    <lineage>
        <taxon>Bacteria</taxon>
        <taxon>Pseudomonadati</taxon>
        <taxon>Pseudomonadota</taxon>
        <taxon>Betaproteobacteria</taxon>
        <taxon>Burkholderiales</taxon>
        <taxon>Burkholderiaceae</taxon>
        <taxon>Caballeronia</taxon>
    </lineage>
</organism>
<evidence type="ECO:0000313" key="4">
    <source>
        <dbReference type="Proteomes" id="UP000027439"/>
    </source>
</evidence>
<dbReference type="NCBIfam" id="TIGR01907">
    <property type="entry name" value="casE_Cse3"/>
    <property type="match status" value="1"/>
</dbReference>
<dbReference type="RefSeq" id="WP_035962804.1">
    <property type="nucleotide sequence ID" value="NZ_BMEG01000008.1"/>
</dbReference>
<feature type="region of interest" description="Disordered" evidence="1">
    <location>
        <begin position="189"/>
        <end position="218"/>
    </location>
</feature>
<name>A0A069PDB9_9BURK</name>
<dbReference type="SUPFAM" id="SSF117987">
    <property type="entry name" value="CRISPR-associated protein"/>
    <property type="match status" value="1"/>
</dbReference>
<feature type="compositionally biased region" description="Gly residues" evidence="1">
    <location>
        <begin position="196"/>
        <end position="206"/>
    </location>
</feature>
<dbReference type="AlphaFoldDB" id="A0A069PDB9"/>
<protein>
    <submittedName>
        <fullName evidence="3">CRISPR-associated protein Cse3</fullName>
    </submittedName>
    <submittedName>
        <fullName evidence="2">Type I-E CRISPR-associated protein Cas6/Cse3/CasE</fullName>
    </submittedName>
</protein>
<reference evidence="3 4" key="2">
    <citation type="submission" date="2014-03" db="EMBL/GenBank/DDBJ databases">
        <title>Draft Genome Sequences of Four Burkholderia Strains.</title>
        <authorList>
            <person name="Liu X.Y."/>
            <person name="Li C.X."/>
            <person name="Xu J.H."/>
        </authorList>
    </citation>
    <scope>NUCLEOTIDE SEQUENCE [LARGE SCALE GENOMIC DNA]</scope>
    <source>
        <strain evidence="3 4">R27</strain>
    </source>
</reference>
<dbReference type="Pfam" id="PF08798">
    <property type="entry name" value="CRISPR_assoc"/>
    <property type="match status" value="1"/>
</dbReference>
<dbReference type="STRING" id="1071679.BG57_29260"/>
<dbReference type="EMBL" id="JFHE01000007">
    <property type="protein sequence ID" value="KDR35321.1"/>
    <property type="molecule type" value="Genomic_DNA"/>
</dbReference>
<dbReference type="Gene3D" id="3.30.70.1210">
    <property type="entry name" value="Crispr-associated protein, domain 2"/>
    <property type="match status" value="1"/>
</dbReference>
<proteinExistence type="predicted"/>
<reference evidence="2" key="1">
    <citation type="journal article" date="2014" name="Int. J. Syst. Evol. Microbiol.">
        <title>Complete genome of a new Firmicutes species belonging to the dominant human colonic microbiota ('Ruminococcus bicirculans') reveals two chromosomes and a selective capacity to utilize plant glucans.</title>
        <authorList>
            <consortium name="NISC Comparative Sequencing Program"/>
            <person name="Wegmann U."/>
            <person name="Louis P."/>
            <person name="Goesmann A."/>
            <person name="Henrissat B."/>
            <person name="Duncan S.H."/>
            <person name="Flint H.J."/>
        </authorList>
    </citation>
    <scope>NUCLEOTIDE SEQUENCE</scope>
    <source>
        <strain evidence="2">CGMCC 1.11013</strain>
    </source>
</reference>
<reference evidence="2" key="4">
    <citation type="submission" date="2024-05" db="EMBL/GenBank/DDBJ databases">
        <authorList>
            <person name="Sun Q."/>
            <person name="Zhou Y."/>
        </authorList>
    </citation>
    <scope>NUCLEOTIDE SEQUENCE</scope>
    <source>
        <strain evidence="2">CGMCC 1.11013</strain>
    </source>
</reference>
<gene>
    <name evidence="3" type="ORF">BG57_29260</name>
    <name evidence="2" type="ORF">GCM10010985_43580</name>
</gene>
<dbReference type="Proteomes" id="UP000597138">
    <property type="component" value="Unassembled WGS sequence"/>
</dbReference>
<dbReference type="SMART" id="SM01101">
    <property type="entry name" value="CRISPR_assoc"/>
    <property type="match status" value="1"/>
</dbReference>
<evidence type="ECO:0000313" key="2">
    <source>
        <dbReference type="EMBL" id="GGD84339.1"/>
    </source>
</evidence>
<sequence length="262" mass="28416">MTALNLIHCQPDPKKFVMWASRHGLLPPGGDLGYAFHAALSAVFGSLAPKPFYYRDERAGLLAYTAHSGDALREASGLCAAPDLADALGLDAGPHSPGLNIRSFPAQWQAGRVLGFDVRVRPVRRSKDAQCKHGRERDAFRIPIDEEADEHVLRREAAYVEWLGERLQSSGAASLVEARMTRFRLTPVIRRTQAGSGDGSGNGNGNGKPRQPRVINGPDAVLSGHLRVEDSDAFANLLRHGIGRHRAFGFGMLLLKPASVDN</sequence>
<evidence type="ECO:0000256" key="1">
    <source>
        <dbReference type="SAM" id="MobiDB-lite"/>
    </source>
</evidence>
<reference evidence="5" key="3">
    <citation type="journal article" date="2019" name="Int. J. Syst. Evol. Microbiol.">
        <title>The Global Catalogue of Microorganisms (GCM) 10K type strain sequencing project: providing services to taxonomists for standard genome sequencing and annotation.</title>
        <authorList>
            <consortium name="The Broad Institute Genomics Platform"/>
            <consortium name="The Broad Institute Genome Sequencing Center for Infectious Disease"/>
            <person name="Wu L."/>
            <person name="Ma J."/>
        </authorList>
    </citation>
    <scope>NUCLEOTIDE SEQUENCE [LARGE SCALE GENOMIC DNA]</scope>
    <source>
        <strain evidence="5">CGMCC 1.11013</strain>
    </source>
</reference>
<dbReference type="Proteomes" id="UP000027439">
    <property type="component" value="Unassembled WGS sequence"/>
</dbReference>
<accession>A0A069PDB9</accession>
<dbReference type="eggNOG" id="ENOG502ZCI5">
    <property type="taxonomic scope" value="Bacteria"/>
</dbReference>
<comment type="caution">
    <text evidence="3">The sequence shown here is derived from an EMBL/GenBank/DDBJ whole genome shotgun (WGS) entry which is preliminary data.</text>
</comment>
<dbReference type="OrthoDB" id="9795689at2"/>
<evidence type="ECO:0000313" key="3">
    <source>
        <dbReference type="EMBL" id="KDR35321.1"/>
    </source>
</evidence>
<dbReference type="InterPro" id="IPR010179">
    <property type="entry name" value="CRISPR-assoc_prot_Cse3"/>
</dbReference>
<evidence type="ECO:0000313" key="5">
    <source>
        <dbReference type="Proteomes" id="UP000597138"/>
    </source>
</evidence>
<dbReference type="EMBL" id="BMEG01000008">
    <property type="protein sequence ID" value="GGD84339.1"/>
    <property type="molecule type" value="Genomic_DNA"/>
</dbReference>